<dbReference type="RefSeq" id="WP_055168035.1">
    <property type="nucleotide sequence ID" value="NZ_CYXX01000004.1"/>
</dbReference>
<sequence length="220" mass="24969">MGNWTDRFDPETVDEIKRYEVGEGDFLLAERLAMHKGVESVFGFHVNCLGLGKPYWEKGVYLGDVLDFFDRHGETLIEKRAGSWHGDSTEVAKASECLQKGLAQFGLTLAQARERYGKREKARYRKWAETVAFFATDCSFLDIANLVDRSVAQVVHEIHDTWYEDYMLGCIDYIASVAYHGGILLKPITTEKEITGHIGDTILSWCEKGQKDDGGNEFRD</sequence>
<protein>
    <submittedName>
        <fullName evidence="1">Uncharacterized protein</fullName>
    </submittedName>
</protein>
<accession>A0A173S446</accession>
<reference evidence="1 2" key="1">
    <citation type="submission" date="2015-09" db="EMBL/GenBank/DDBJ databases">
        <authorList>
            <consortium name="Pathogen Informatics"/>
        </authorList>
    </citation>
    <scope>NUCLEOTIDE SEQUENCE [LARGE SCALE GENOMIC DNA]</scope>
    <source>
        <strain evidence="1 2">2789STDY5608887</strain>
    </source>
</reference>
<dbReference type="AlphaFoldDB" id="A0A173S446"/>
<gene>
    <name evidence="1" type="ORF">ERS852444_00778</name>
</gene>
<name>A0A173S446_9FIRM</name>
<evidence type="ECO:0000313" key="2">
    <source>
        <dbReference type="Proteomes" id="UP000095453"/>
    </source>
</evidence>
<proteinExistence type="predicted"/>
<evidence type="ECO:0000313" key="1">
    <source>
        <dbReference type="EMBL" id="CUM85102.1"/>
    </source>
</evidence>
<dbReference type="Proteomes" id="UP000095453">
    <property type="component" value="Unassembled WGS sequence"/>
</dbReference>
<dbReference type="EMBL" id="CYXX01000004">
    <property type="protein sequence ID" value="CUM85102.1"/>
    <property type="molecule type" value="Genomic_DNA"/>
</dbReference>
<organism evidence="1 2">
    <name type="scientific">Roseburia inulinivorans</name>
    <dbReference type="NCBI Taxonomy" id="360807"/>
    <lineage>
        <taxon>Bacteria</taxon>
        <taxon>Bacillati</taxon>
        <taxon>Bacillota</taxon>
        <taxon>Clostridia</taxon>
        <taxon>Lachnospirales</taxon>
        <taxon>Lachnospiraceae</taxon>
        <taxon>Roseburia</taxon>
    </lineage>
</organism>